<name>A0A087GNZ5_ARAAL</name>
<evidence type="ECO:0000256" key="1">
    <source>
        <dbReference type="SAM" id="Phobius"/>
    </source>
</evidence>
<feature type="transmembrane region" description="Helical" evidence="1">
    <location>
        <begin position="56"/>
        <end position="77"/>
    </location>
</feature>
<protein>
    <recommendedName>
        <fullName evidence="4">Transmembrane protein</fullName>
    </recommendedName>
</protein>
<feature type="transmembrane region" description="Helical" evidence="1">
    <location>
        <begin position="27"/>
        <end position="50"/>
    </location>
</feature>
<keyword evidence="1" id="KW-0472">Membrane</keyword>
<keyword evidence="1" id="KW-0812">Transmembrane</keyword>
<keyword evidence="1" id="KW-1133">Transmembrane helix</keyword>
<accession>A0A087GNZ5</accession>
<dbReference type="Gramene" id="KFK31597">
    <property type="protein sequence ID" value="KFK31597"/>
    <property type="gene ID" value="AALP_AA6G133600"/>
</dbReference>
<evidence type="ECO:0008006" key="4">
    <source>
        <dbReference type="Google" id="ProtNLM"/>
    </source>
</evidence>
<reference evidence="3" key="1">
    <citation type="journal article" date="2015" name="Nat. Plants">
        <title>Genome expansion of Arabis alpina linked with retrotransposition and reduced symmetric DNA methylation.</title>
        <authorList>
            <person name="Willing E.M."/>
            <person name="Rawat V."/>
            <person name="Mandakova T."/>
            <person name="Maumus F."/>
            <person name="James G.V."/>
            <person name="Nordstroem K.J."/>
            <person name="Becker C."/>
            <person name="Warthmann N."/>
            <person name="Chica C."/>
            <person name="Szarzynska B."/>
            <person name="Zytnicki M."/>
            <person name="Albani M.C."/>
            <person name="Kiefer C."/>
            <person name="Bergonzi S."/>
            <person name="Castaings L."/>
            <person name="Mateos J.L."/>
            <person name="Berns M.C."/>
            <person name="Bujdoso N."/>
            <person name="Piofczyk T."/>
            <person name="de Lorenzo L."/>
            <person name="Barrero-Sicilia C."/>
            <person name="Mateos I."/>
            <person name="Piednoel M."/>
            <person name="Hagmann J."/>
            <person name="Chen-Min-Tao R."/>
            <person name="Iglesias-Fernandez R."/>
            <person name="Schuster S.C."/>
            <person name="Alonso-Blanco C."/>
            <person name="Roudier F."/>
            <person name="Carbonero P."/>
            <person name="Paz-Ares J."/>
            <person name="Davis S.J."/>
            <person name="Pecinka A."/>
            <person name="Quesneville H."/>
            <person name="Colot V."/>
            <person name="Lysak M.A."/>
            <person name="Weigel D."/>
            <person name="Coupland G."/>
            <person name="Schneeberger K."/>
        </authorList>
    </citation>
    <scope>NUCLEOTIDE SEQUENCE [LARGE SCALE GENOMIC DNA]</scope>
    <source>
        <strain evidence="3">cv. Pajares</strain>
    </source>
</reference>
<dbReference type="Proteomes" id="UP000029120">
    <property type="component" value="Chromosome 6"/>
</dbReference>
<evidence type="ECO:0000313" key="2">
    <source>
        <dbReference type="EMBL" id="KFK31597.1"/>
    </source>
</evidence>
<organism evidence="2 3">
    <name type="scientific">Arabis alpina</name>
    <name type="common">Alpine rock-cress</name>
    <dbReference type="NCBI Taxonomy" id="50452"/>
    <lineage>
        <taxon>Eukaryota</taxon>
        <taxon>Viridiplantae</taxon>
        <taxon>Streptophyta</taxon>
        <taxon>Embryophyta</taxon>
        <taxon>Tracheophyta</taxon>
        <taxon>Spermatophyta</taxon>
        <taxon>Magnoliopsida</taxon>
        <taxon>eudicotyledons</taxon>
        <taxon>Gunneridae</taxon>
        <taxon>Pentapetalae</taxon>
        <taxon>rosids</taxon>
        <taxon>malvids</taxon>
        <taxon>Brassicales</taxon>
        <taxon>Brassicaceae</taxon>
        <taxon>Arabideae</taxon>
        <taxon>Arabis</taxon>
    </lineage>
</organism>
<sequence length="92" mass="10016">MGCFDLVSVDVCGRDGVRFRLWKESSFFWVCFCFVECGLGSGSGSIGLVVVARGEVFGVSISIIRGCAGLLHARIAYVIDGFSSWSRIARRN</sequence>
<dbReference type="AlphaFoldDB" id="A0A087GNZ5"/>
<proteinExistence type="predicted"/>
<dbReference type="EMBL" id="CM002874">
    <property type="protein sequence ID" value="KFK31597.1"/>
    <property type="molecule type" value="Genomic_DNA"/>
</dbReference>
<evidence type="ECO:0000313" key="3">
    <source>
        <dbReference type="Proteomes" id="UP000029120"/>
    </source>
</evidence>
<keyword evidence="3" id="KW-1185">Reference proteome</keyword>
<gene>
    <name evidence="2" type="ordered locus">AALP_Aa6g133600</name>
</gene>